<reference evidence="3 4" key="1">
    <citation type="submission" date="2018-01" db="EMBL/GenBank/DDBJ databases">
        <authorList>
            <person name="Clerissi C."/>
        </authorList>
    </citation>
    <scope>NUCLEOTIDE SEQUENCE [LARGE SCALE GENOMIC DNA]</scope>
    <source>
        <strain evidence="1">Cupriavidus taiwanensis STM 6082</strain>
        <strain evidence="2">Cupriavidus taiwanensis STM 6160</strain>
        <plasmid evidence="3">ii</plasmid>
        <plasmid evidence="2">II</plasmid>
    </source>
</reference>
<keyword evidence="2" id="KW-0614">Plasmid</keyword>
<proteinExistence type="predicted"/>
<dbReference type="Proteomes" id="UP000256710">
    <property type="component" value="Unassembled WGS sequence"/>
</dbReference>
<dbReference type="EMBL" id="LT984807">
    <property type="protein sequence ID" value="SPD60995.1"/>
    <property type="molecule type" value="Genomic_DNA"/>
</dbReference>
<dbReference type="AlphaFoldDB" id="A0A375HU44"/>
<sequence>MFADFFFAALAAIVPRWTEDSGICMRLTEYPKAEIDLPQFCNVTLLKKGMSSGLPAGPSMIA</sequence>
<protein>
    <submittedName>
        <fullName evidence="2">Uncharacterized protein</fullName>
    </submittedName>
</protein>
<name>A0A375HU44_9BURK</name>
<dbReference type="EMBL" id="OFTC01000043">
    <property type="protein sequence ID" value="SOZ39677.1"/>
    <property type="molecule type" value="Genomic_DNA"/>
</dbReference>
<geneLocation type="plasmid" evidence="3">
    <name>ii</name>
</geneLocation>
<organism evidence="2 3">
    <name type="scientific">Cupriavidus neocaledonicus</name>
    <dbReference type="NCBI Taxonomy" id="1040979"/>
    <lineage>
        <taxon>Bacteria</taxon>
        <taxon>Pseudomonadati</taxon>
        <taxon>Pseudomonadota</taxon>
        <taxon>Betaproteobacteria</taxon>
        <taxon>Burkholderiales</taxon>
        <taxon>Burkholderiaceae</taxon>
        <taxon>Cupriavidus</taxon>
    </lineage>
</organism>
<gene>
    <name evidence="1" type="ORF">CBM2605_B40008</name>
    <name evidence="2" type="ORF">CBM2607_MP21653</name>
</gene>
<evidence type="ECO:0000313" key="2">
    <source>
        <dbReference type="EMBL" id="SPD60995.1"/>
    </source>
</evidence>
<geneLocation type="plasmid" evidence="2">
    <name>II</name>
</geneLocation>
<evidence type="ECO:0000313" key="3">
    <source>
        <dbReference type="Proteomes" id="UP000255168"/>
    </source>
</evidence>
<accession>A0A375HU44</accession>
<keyword evidence="4" id="KW-1185">Reference proteome</keyword>
<dbReference type="Proteomes" id="UP000255168">
    <property type="component" value="Plasmid II"/>
</dbReference>
<evidence type="ECO:0000313" key="1">
    <source>
        <dbReference type="EMBL" id="SOZ39677.1"/>
    </source>
</evidence>
<evidence type="ECO:0000313" key="4">
    <source>
        <dbReference type="Proteomes" id="UP000256710"/>
    </source>
</evidence>